<gene>
    <name evidence="3" type="ordered locus">Psta_3645</name>
</gene>
<reference evidence="3 4" key="1">
    <citation type="journal article" date="2009" name="Stand. Genomic Sci.">
        <title>Complete genome sequence of Pirellula staleyi type strain (ATCC 27377).</title>
        <authorList>
            <person name="Clum A."/>
            <person name="Tindall B.J."/>
            <person name="Sikorski J."/>
            <person name="Ivanova N."/>
            <person name="Mavrommatis K."/>
            <person name="Lucas S."/>
            <person name="Glavina del Rio T."/>
            <person name="Nolan M."/>
            <person name="Chen F."/>
            <person name="Tice H."/>
            <person name="Pitluck S."/>
            <person name="Cheng J.F."/>
            <person name="Chertkov O."/>
            <person name="Brettin T."/>
            <person name="Han C."/>
            <person name="Detter J.C."/>
            <person name="Kuske C."/>
            <person name="Bruce D."/>
            <person name="Goodwin L."/>
            <person name="Ovchinikova G."/>
            <person name="Pati A."/>
            <person name="Mikhailova N."/>
            <person name="Chen A."/>
            <person name="Palaniappan K."/>
            <person name="Land M."/>
            <person name="Hauser L."/>
            <person name="Chang Y.J."/>
            <person name="Jeffries C.D."/>
            <person name="Chain P."/>
            <person name="Rohde M."/>
            <person name="Goker M."/>
            <person name="Bristow J."/>
            <person name="Eisen J.A."/>
            <person name="Markowitz V."/>
            <person name="Hugenholtz P."/>
            <person name="Kyrpides N.C."/>
            <person name="Klenk H.P."/>
            <person name="Lapidus A."/>
        </authorList>
    </citation>
    <scope>NUCLEOTIDE SEQUENCE [LARGE SCALE GENOMIC DNA]</scope>
    <source>
        <strain evidence="4">ATCC 27377 / DSM 6068 / ICPB 4128</strain>
    </source>
</reference>
<dbReference type="AlphaFoldDB" id="D2QZB4"/>
<evidence type="ECO:0000256" key="2">
    <source>
        <dbReference type="SAM" id="Phobius"/>
    </source>
</evidence>
<feature type="region of interest" description="Disordered" evidence="1">
    <location>
        <begin position="52"/>
        <end position="116"/>
    </location>
</feature>
<keyword evidence="2" id="KW-0812">Transmembrane</keyword>
<evidence type="ECO:0000313" key="4">
    <source>
        <dbReference type="Proteomes" id="UP000001887"/>
    </source>
</evidence>
<keyword evidence="4" id="KW-1185">Reference proteome</keyword>
<sequence length="425" mass="46315">MIDHPLQNAQRWSTRCSLLRGVAAWSMGMLILLILGEPLAAQQVLSHPMIPTPPPMLGGASETYDGPPLGIDGPARLKANPARNLSSQPRSSDELPPPVDLPPAPRTERSAEPLRTLPAIDGDAVTEGFPASPFELGEGEPLVVDGDILEGDVFYPAESQNLSDYRNGFFQKLALSGNWIAPGDGGTDIGSTEIDTYLTVALPFPIVEWPLLISPGYNMILLEGPTTEGDLPPRLNAAYVDFTWLPTVLYRNRLLLAVTPGVYSDFEASNSDALRITGKAILIHDLIPDKLQLVGGVIYLDRDNLKMLPAGGAIWTPTDWFLLEALFPKPKLAVRWNVGQGFEDWLFFTAEFGGNTYSIIRDGGEKDSVTYADYRLISGIERKLNGGAGYRFEAAYLFGRDVEYLSGNGNFSPGDTFMLRAGITF</sequence>
<organism evidence="3 4">
    <name type="scientific">Pirellula staleyi (strain ATCC 27377 / DSM 6068 / ICPB 4128)</name>
    <name type="common">Pirella staleyi</name>
    <dbReference type="NCBI Taxonomy" id="530564"/>
    <lineage>
        <taxon>Bacteria</taxon>
        <taxon>Pseudomonadati</taxon>
        <taxon>Planctomycetota</taxon>
        <taxon>Planctomycetia</taxon>
        <taxon>Pirellulales</taxon>
        <taxon>Pirellulaceae</taxon>
        <taxon>Pirellula</taxon>
    </lineage>
</organism>
<keyword evidence="2" id="KW-1133">Transmembrane helix</keyword>
<dbReference type="HOGENOM" id="CLU_645370_0_0_0"/>
<evidence type="ECO:0000313" key="3">
    <source>
        <dbReference type="EMBL" id="ADB18306.1"/>
    </source>
</evidence>
<dbReference type="EMBL" id="CP001848">
    <property type="protein sequence ID" value="ADB18306.1"/>
    <property type="molecule type" value="Genomic_DNA"/>
</dbReference>
<dbReference type="OrthoDB" id="249490at2"/>
<proteinExistence type="predicted"/>
<feature type="transmembrane region" description="Helical" evidence="2">
    <location>
        <begin position="21"/>
        <end position="41"/>
    </location>
</feature>
<dbReference type="eggNOG" id="COG3266">
    <property type="taxonomic scope" value="Bacteria"/>
</dbReference>
<feature type="compositionally biased region" description="Pro residues" evidence="1">
    <location>
        <begin position="95"/>
        <end position="105"/>
    </location>
</feature>
<keyword evidence="2" id="KW-0472">Membrane</keyword>
<dbReference type="KEGG" id="psl:Psta_3645"/>
<evidence type="ECO:0000256" key="1">
    <source>
        <dbReference type="SAM" id="MobiDB-lite"/>
    </source>
</evidence>
<accession>D2QZB4</accession>
<protein>
    <submittedName>
        <fullName evidence="3">Uncharacterized protein</fullName>
    </submittedName>
</protein>
<dbReference type="Proteomes" id="UP000001887">
    <property type="component" value="Chromosome"/>
</dbReference>
<name>D2QZB4_PIRSD</name>